<dbReference type="AlphaFoldDB" id="A0A4S4KYH8"/>
<evidence type="ECO:0000313" key="2">
    <source>
        <dbReference type="Proteomes" id="UP000308199"/>
    </source>
</evidence>
<dbReference type="EMBL" id="SGPK01000396">
    <property type="protein sequence ID" value="THH03924.1"/>
    <property type="molecule type" value="Genomic_DNA"/>
</dbReference>
<dbReference type="OrthoDB" id="3226942at2759"/>
<keyword evidence="2" id="KW-1185">Reference proteome</keyword>
<sequence>MLAHLADGWEDAAGRSIYGVVAAEVKKDPVVLGLSDLTGQRATAGAVVTVCNENMAKMDLKARQSAALCTDNPTTMITARRLWVETYTWMIVYACFLHMLNTLIGKITAFPAMRTVTQKNTHIVSFFNRSHYWGGQLAEIASGFGIRRGLTINTESRWYALILMCLSVQTYQKSLHTLCERPDAQKPRNGLSAIPTDIIQLVTQDLNHWDLTDQLLRICKPLVDAIGNLESRDATLADLQPVLTSSFSSNSLEDITPEDISMAELDEAFDSVAAALTDFREGVDMMTGLVVKDRFDGTVDAAAVFDLSELDKILQGDTPIFVAEDHQVHHWMDGSAEIWDVDSLKAQAGLF</sequence>
<dbReference type="Proteomes" id="UP000308199">
    <property type="component" value="Unassembled WGS sequence"/>
</dbReference>
<evidence type="ECO:0000313" key="1">
    <source>
        <dbReference type="EMBL" id="THH03924.1"/>
    </source>
</evidence>
<evidence type="ECO:0008006" key="3">
    <source>
        <dbReference type="Google" id="ProtNLM"/>
    </source>
</evidence>
<dbReference type="InterPro" id="IPR012337">
    <property type="entry name" value="RNaseH-like_sf"/>
</dbReference>
<name>A0A4S4KYH8_9AGAM</name>
<organism evidence="1 2">
    <name type="scientific">Phellinidium pouzarii</name>
    <dbReference type="NCBI Taxonomy" id="167371"/>
    <lineage>
        <taxon>Eukaryota</taxon>
        <taxon>Fungi</taxon>
        <taxon>Dikarya</taxon>
        <taxon>Basidiomycota</taxon>
        <taxon>Agaricomycotina</taxon>
        <taxon>Agaricomycetes</taxon>
        <taxon>Hymenochaetales</taxon>
        <taxon>Hymenochaetaceae</taxon>
        <taxon>Phellinidium</taxon>
    </lineage>
</organism>
<proteinExistence type="predicted"/>
<reference evidence="1 2" key="1">
    <citation type="submission" date="2019-02" db="EMBL/GenBank/DDBJ databases">
        <title>Genome sequencing of the rare red list fungi Phellinidium pouzarii.</title>
        <authorList>
            <person name="Buettner E."/>
            <person name="Kellner H."/>
        </authorList>
    </citation>
    <scope>NUCLEOTIDE SEQUENCE [LARGE SCALE GENOMIC DNA]</scope>
    <source>
        <strain evidence="1 2">DSM 108285</strain>
    </source>
</reference>
<accession>A0A4S4KYH8</accession>
<protein>
    <recommendedName>
        <fullName evidence="3">DUF659 domain-containing protein</fullName>
    </recommendedName>
</protein>
<comment type="caution">
    <text evidence="1">The sequence shown here is derived from an EMBL/GenBank/DDBJ whole genome shotgun (WGS) entry which is preliminary data.</text>
</comment>
<gene>
    <name evidence="1" type="ORF">EW145_g5898</name>
</gene>
<dbReference type="SUPFAM" id="SSF53098">
    <property type="entry name" value="Ribonuclease H-like"/>
    <property type="match status" value="1"/>
</dbReference>